<gene>
    <name evidence="1" type="ORF">CEV31_2458</name>
</gene>
<proteinExistence type="predicted"/>
<reference evidence="1 2" key="1">
    <citation type="submission" date="2017-07" db="EMBL/GenBank/DDBJ databases">
        <title>Phylogenetic study on the rhizospheric bacterium Ochrobactrum sp. A44.</title>
        <authorList>
            <person name="Krzyzanowska D.M."/>
            <person name="Ossowicki A."/>
            <person name="Rajewska M."/>
            <person name="Maciag T."/>
            <person name="Kaczynski Z."/>
            <person name="Czerwicka M."/>
            <person name="Jafra S."/>
        </authorList>
    </citation>
    <scope>NUCLEOTIDE SEQUENCE [LARGE SCALE GENOMIC DNA]</scope>
    <source>
        <strain evidence="1 2">DSM 7216</strain>
    </source>
</reference>
<name>A0A256FW93_9HYPH</name>
<evidence type="ECO:0000313" key="1">
    <source>
        <dbReference type="EMBL" id="OYR19114.1"/>
    </source>
</evidence>
<comment type="caution">
    <text evidence="1">The sequence shown here is derived from an EMBL/GenBank/DDBJ whole genome shotgun (WGS) entry which is preliminary data.</text>
</comment>
<dbReference type="AlphaFoldDB" id="A0A256FW93"/>
<organism evidence="1 2">
    <name type="scientific">Brucella thiophenivorans</name>
    <dbReference type="NCBI Taxonomy" id="571255"/>
    <lineage>
        <taxon>Bacteria</taxon>
        <taxon>Pseudomonadati</taxon>
        <taxon>Pseudomonadota</taxon>
        <taxon>Alphaproteobacteria</taxon>
        <taxon>Hyphomicrobiales</taxon>
        <taxon>Brucellaceae</taxon>
        <taxon>Brucella/Ochrobactrum group</taxon>
        <taxon>Brucella</taxon>
    </lineage>
</organism>
<sequence>MLDPIGYLSVAYPTHVAASISKQFSKTEIFADFLRQQSVRHI</sequence>
<dbReference type="EMBL" id="NNRJ01000019">
    <property type="protein sequence ID" value="OYR19114.1"/>
    <property type="molecule type" value="Genomic_DNA"/>
</dbReference>
<keyword evidence="2" id="KW-1185">Reference proteome</keyword>
<dbReference type="Proteomes" id="UP000215590">
    <property type="component" value="Unassembled WGS sequence"/>
</dbReference>
<accession>A0A256FW93</accession>
<protein>
    <submittedName>
        <fullName evidence="1">Uncharacterized protein</fullName>
    </submittedName>
</protein>
<evidence type="ECO:0000313" key="2">
    <source>
        <dbReference type="Proteomes" id="UP000215590"/>
    </source>
</evidence>